<dbReference type="InterPro" id="IPR007685">
    <property type="entry name" value="RelA_SpoT"/>
</dbReference>
<comment type="caution">
    <text evidence="3">The sequence shown here is derived from an EMBL/GenBank/DDBJ whole genome shotgun (WGS) entry which is preliminary data.</text>
</comment>
<dbReference type="SMART" id="SM00954">
    <property type="entry name" value="RelA_SpoT"/>
    <property type="match status" value="1"/>
</dbReference>
<dbReference type="InterPro" id="IPR052366">
    <property type="entry name" value="GTP_Pyrophosphokinase"/>
</dbReference>
<evidence type="ECO:0000259" key="2">
    <source>
        <dbReference type="SMART" id="SM00954"/>
    </source>
</evidence>
<comment type="pathway">
    <text evidence="1">Purine metabolism; ppGpp biosynthesis; ppGpp from GTP: step 1/2.</text>
</comment>
<name>A0A1T2X8E3_9BACL</name>
<evidence type="ECO:0000256" key="1">
    <source>
        <dbReference type="ARBA" id="ARBA00004976"/>
    </source>
</evidence>
<dbReference type="GO" id="GO:0015970">
    <property type="term" value="P:guanosine tetraphosphate biosynthetic process"/>
    <property type="evidence" value="ECO:0007669"/>
    <property type="project" value="UniProtKB-UniPathway"/>
</dbReference>
<dbReference type="InterPro" id="IPR043519">
    <property type="entry name" value="NT_sf"/>
</dbReference>
<feature type="domain" description="RelA/SpoT" evidence="2">
    <location>
        <begin position="68"/>
        <end position="191"/>
    </location>
</feature>
<dbReference type="GO" id="GO:0016301">
    <property type="term" value="F:kinase activity"/>
    <property type="evidence" value="ECO:0007669"/>
    <property type="project" value="UniProtKB-KW"/>
</dbReference>
<dbReference type="PANTHER" id="PTHR47837:SF2">
    <property type="entry name" value="GTP PYROPHOSPHOKINASE YWAC"/>
    <property type="match status" value="1"/>
</dbReference>
<dbReference type="EMBL" id="MSZX01000007">
    <property type="protein sequence ID" value="OPA76112.1"/>
    <property type="molecule type" value="Genomic_DNA"/>
</dbReference>
<gene>
    <name evidence="3" type="ORF">BVG16_18010</name>
</gene>
<accession>A0A1T2X8E3</accession>
<dbReference type="Proteomes" id="UP000190188">
    <property type="component" value="Unassembled WGS sequence"/>
</dbReference>
<reference evidence="3 4" key="1">
    <citation type="submission" date="2017-01" db="EMBL/GenBank/DDBJ databases">
        <title>Genome analysis of Paenibacillus selenitrireducens ES3-24.</title>
        <authorList>
            <person name="Xu D."/>
            <person name="Yao R."/>
            <person name="Zheng S."/>
        </authorList>
    </citation>
    <scope>NUCLEOTIDE SEQUENCE [LARGE SCALE GENOMIC DNA]</scope>
    <source>
        <strain evidence="3 4">ES3-24</strain>
    </source>
</reference>
<keyword evidence="3" id="KW-0418">Kinase</keyword>
<dbReference type="Gene3D" id="3.30.460.10">
    <property type="entry name" value="Beta Polymerase, domain 2"/>
    <property type="match status" value="1"/>
</dbReference>
<dbReference type="OrthoDB" id="9789634at2"/>
<protein>
    <submittedName>
        <fullName evidence="3">GTP pyrophosphokinase</fullName>
    </submittedName>
</protein>
<evidence type="ECO:0000313" key="4">
    <source>
        <dbReference type="Proteomes" id="UP000190188"/>
    </source>
</evidence>
<proteinExistence type="predicted"/>
<dbReference type="PANTHER" id="PTHR47837">
    <property type="entry name" value="GTP PYROPHOSPHOKINASE YJBM"/>
    <property type="match status" value="1"/>
</dbReference>
<dbReference type="CDD" id="cd05399">
    <property type="entry name" value="NT_Rel-Spo_like"/>
    <property type="match status" value="1"/>
</dbReference>
<dbReference type="SUPFAM" id="SSF81301">
    <property type="entry name" value="Nucleotidyltransferase"/>
    <property type="match status" value="1"/>
</dbReference>
<dbReference type="RefSeq" id="WP_078500269.1">
    <property type="nucleotide sequence ID" value="NZ_MSZX01000007.1"/>
</dbReference>
<keyword evidence="3" id="KW-0808">Transferase</keyword>
<dbReference type="AlphaFoldDB" id="A0A1T2X8E3"/>
<dbReference type="Pfam" id="PF04607">
    <property type="entry name" value="RelA_SpoT"/>
    <property type="match status" value="1"/>
</dbReference>
<keyword evidence="4" id="KW-1185">Reference proteome</keyword>
<dbReference type="UniPathway" id="UPA00908">
    <property type="reaction ID" value="UER00884"/>
</dbReference>
<evidence type="ECO:0000313" key="3">
    <source>
        <dbReference type="EMBL" id="OPA76112.1"/>
    </source>
</evidence>
<sequence>MALLPTRSDNQALASCSNMQHLLCKIEQWNQVPTLYQLALQELDTKMKVIEAEWKMRDGYCPIEHTKTRIKEMNSVINKLERKGFDVSIENAITKIYDIAGMRIVCAFVNDIYMILEHLKTRHDLRIIEIKDYIANPKPNGYQSLHVIVQVPLILYEDTVWISVEIQLRTLAMDFWASMEHIIYYKYDKEVPPHVIQELTRVALAADDLDKKMYALRKEVQSYDVPALTEASAAAATDKEEDKPLTMRDLFLDMS</sequence>
<dbReference type="STRING" id="1324314.BVG16_18010"/>
<organism evidence="3 4">
    <name type="scientific">Paenibacillus selenitireducens</name>
    <dbReference type="NCBI Taxonomy" id="1324314"/>
    <lineage>
        <taxon>Bacteria</taxon>
        <taxon>Bacillati</taxon>
        <taxon>Bacillota</taxon>
        <taxon>Bacilli</taxon>
        <taxon>Bacillales</taxon>
        <taxon>Paenibacillaceae</taxon>
        <taxon>Paenibacillus</taxon>
    </lineage>
</organism>
<dbReference type="Gene3D" id="1.10.287.860">
    <property type="entry name" value="Nucleotidyltransferase"/>
    <property type="match status" value="1"/>
</dbReference>